<evidence type="ECO:0000256" key="3">
    <source>
        <dbReference type="ARBA" id="ARBA00023163"/>
    </source>
</evidence>
<keyword evidence="1" id="KW-0805">Transcription regulation</keyword>
<evidence type="ECO:0000256" key="2">
    <source>
        <dbReference type="ARBA" id="ARBA00023125"/>
    </source>
</evidence>
<evidence type="ECO:0000256" key="1">
    <source>
        <dbReference type="ARBA" id="ARBA00023015"/>
    </source>
</evidence>
<evidence type="ECO:0000313" key="6">
    <source>
        <dbReference type="Proteomes" id="UP000621540"/>
    </source>
</evidence>
<dbReference type="PRINTS" id="PR00598">
    <property type="entry name" value="HTHMARR"/>
</dbReference>
<comment type="caution">
    <text evidence="5">The sequence shown here is derived from an EMBL/GenBank/DDBJ whole genome shotgun (WGS) entry which is preliminary data.</text>
</comment>
<protein>
    <submittedName>
        <fullName evidence="5">MarR family transcriptional regulator</fullName>
    </submittedName>
</protein>
<keyword evidence="3" id="KW-0804">Transcription</keyword>
<keyword evidence="2" id="KW-0238">DNA-binding</keyword>
<gene>
    <name evidence="5" type="ORF">H8Z76_02700</name>
</gene>
<dbReference type="InterPro" id="IPR000835">
    <property type="entry name" value="HTH_MarR-typ"/>
</dbReference>
<dbReference type="SUPFAM" id="SSF46785">
    <property type="entry name" value="Winged helix' DNA-binding domain"/>
    <property type="match status" value="1"/>
</dbReference>
<dbReference type="Proteomes" id="UP000621540">
    <property type="component" value="Unassembled WGS sequence"/>
</dbReference>
<evidence type="ECO:0000313" key="5">
    <source>
        <dbReference type="EMBL" id="MBC5752941.1"/>
    </source>
</evidence>
<evidence type="ECO:0000259" key="4">
    <source>
        <dbReference type="PROSITE" id="PS50995"/>
    </source>
</evidence>
<dbReference type="Pfam" id="PF12802">
    <property type="entry name" value="MarR_2"/>
    <property type="match status" value="1"/>
</dbReference>
<name>A0ABR7I7L8_9FIRM</name>
<dbReference type="InterPro" id="IPR036388">
    <property type="entry name" value="WH-like_DNA-bd_sf"/>
</dbReference>
<dbReference type="Gene3D" id="1.10.10.10">
    <property type="entry name" value="Winged helix-like DNA-binding domain superfamily/Winged helix DNA-binding domain"/>
    <property type="match status" value="1"/>
</dbReference>
<proteinExistence type="predicted"/>
<accession>A0ABR7I7L8</accession>
<keyword evidence="6" id="KW-1185">Reference proteome</keyword>
<dbReference type="RefSeq" id="WP_022515345.1">
    <property type="nucleotide sequence ID" value="NZ_JACOQH010000002.1"/>
</dbReference>
<reference evidence="5 6" key="1">
    <citation type="submission" date="2020-08" db="EMBL/GenBank/DDBJ databases">
        <title>Genome public.</title>
        <authorList>
            <person name="Liu C."/>
            <person name="Sun Q."/>
        </authorList>
    </citation>
    <scope>NUCLEOTIDE SEQUENCE [LARGE SCALE GENOMIC DNA]</scope>
    <source>
        <strain evidence="5 6">BX0805</strain>
    </source>
</reference>
<dbReference type="SMART" id="SM00347">
    <property type="entry name" value="HTH_MARR"/>
    <property type="match status" value="1"/>
</dbReference>
<dbReference type="PANTHER" id="PTHR42756">
    <property type="entry name" value="TRANSCRIPTIONAL REGULATOR, MARR"/>
    <property type="match status" value="1"/>
</dbReference>
<sequence length="144" mass="17095">MTKEYVSRKLHSLSNLIMRYFDNSPIKKSLDQVTGTNGWIIGYLADHDDRVIYQKDLEKEFGITRSTASKVVNRMEQKGLIRRECVAEDARLRKLTLTPEAWDIFHKMEVDHTNLERKLMKGFSEEETEKLRGYIDRMYENMMQ</sequence>
<feature type="domain" description="HTH marR-type" evidence="4">
    <location>
        <begin position="3"/>
        <end position="140"/>
    </location>
</feature>
<dbReference type="InterPro" id="IPR036390">
    <property type="entry name" value="WH_DNA-bd_sf"/>
</dbReference>
<dbReference type="EMBL" id="JACOQH010000002">
    <property type="protein sequence ID" value="MBC5752941.1"/>
    <property type="molecule type" value="Genomic_DNA"/>
</dbReference>
<dbReference type="PROSITE" id="PS50995">
    <property type="entry name" value="HTH_MARR_2"/>
    <property type="match status" value="1"/>
</dbReference>
<organism evidence="5 6">
    <name type="scientific">Roseburia yibonii</name>
    <dbReference type="NCBI Taxonomy" id="2763063"/>
    <lineage>
        <taxon>Bacteria</taxon>
        <taxon>Bacillati</taxon>
        <taxon>Bacillota</taxon>
        <taxon>Clostridia</taxon>
        <taxon>Lachnospirales</taxon>
        <taxon>Lachnospiraceae</taxon>
        <taxon>Roseburia</taxon>
    </lineage>
</organism>
<dbReference type="PANTHER" id="PTHR42756:SF1">
    <property type="entry name" value="TRANSCRIPTIONAL REPRESSOR OF EMRAB OPERON"/>
    <property type="match status" value="1"/>
</dbReference>